<comment type="caution">
    <text evidence="2">The sequence shown here is derived from an EMBL/GenBank/DDBJ whole genome shotgun (WGS) entry which is preliminary data.</text>
</comment>
<evidence type="ECO:0000256" key="1">
    <source>
        <dbReference type="SAM" id="MobiDB-lite"/>
    </source>
</evidence>
<protein>
    <submittedName>
        <fullName evidence="2">Uncharacterized protein</fullName>
    </submittedName>
</protein>
<proteinExistence type="predicted"/>
<sequence>MGGRGEGAQLSFSSSLYLDFNRGQGNEPREISFSGHTTINGGIGGPGGEGGSQGGAGGRGHGPQFHVSNVSAWHVHMNGSGHFFSHGYSGDETSLLPTPDALMPQVHDVVENGTPPPSVHISPETVQIREELSRLSGCIDELMDLVTGPVPLCVHSDSRGREKQRLSPWRFSPAGRGTKRRRDDESDGASSSVTGIISGTKRRRHDREVRARGKNSCRESSPNPPSLY</sequence>
<feature type="compositionally biased region" description="Polar residues" evidence="1">
    <location>
        <begin position="188"/>
        <end position="197"/>
    </location>
</feature>
<reference evidence="2 3" key="1">
    <citation type="journal article" date="2024" name="J Genomics">
        <title>Draft genome sequencing and assembly of Favolaschia claudopus CIRM-BRFM 2984 isolated from oak limbs.</title>
        <authorList>
            <person name="Navarro D."/>
            <person name="Drula E."/>
            <person name="Chaduli D."/>
            <person name="Cazenave R."/>
            <person name="Ahrendt S."/>
            <person name="Wang J."/>
            <person name="Lipzen A."/>
            <person name="Daum C."/>
            <person name="Barry K."/>
            <person name="Grigoriev I.V."/>
            <person name="Favel A."/>
            <person name="Rosso M.N."/>
            <person name="Martin F."/>
        </authorList>
    </citation>
    <scope>NUCLEOTIDE SEQUENCE [LARGE SCALE GENOMIC DNA]</scope>
    <source>
        <strain evidence="2 3">CIRM-BRFM 2984</strain>
    </source>
</reference>
<feature type="compositionally biased region" description="Gly residues" evidence="1">
    <location>
        <begin position="41"/>
        <end position="61"/>
    </location>
</feature>
<feature type="region of interest" description="Disordered" evidence="1">
    <location>
        <begin position="21"/>
        <end position="64"/>
    </location>
</feature>
<gene>
    <name evidence="2" type="ORF">R3P38DRAFT_1705967</name>
</gene>
<dbReference type="EMBL" id="JAWWNJ010000076">
    <property type="protein sequence ID" value="KAK7006301.1"/>
    <property type="molecule type" value="Genomic_DNA"/>
</dbReference>
<dbReference type="Proteomes" id="UP001362999">
    <property type="component" value="Unassembled WGS sequence"/>
</dbReference>
<evidence type="ECO:0000313" key="3">
    <source>
        <dbReference type="Proteomes" id="UP001362999"/>
    </source>
</evidence>
<dbReference type="AlphaFoldDB" id="A0AAW0AAS4"/>
<evidence type="ECO:0000313" key="2">
    <source>
        <dbReference type="EMBL" id="KAK7006301.1"/>
    </source>
</evidence>
<feature type="region of interest" description="Disordered" evidence="1">
    <location>
        <begin position="156"/>
        <end position="228"/>
    </location>
</feature>
<name>A0AAW0AAS4_9AGAR</name>
<keyword evidence="3" id="KW-1185">Reference proteome</keyword>
<accession>A0AAW0AAS4</accession>
<feature type="compositionally biased region" description="Basic and acidic residues" evidence="1">
    <location>
        <begin position="156"/>
        <end position="165"/>
    </location>
</feature>
<organism evidence="2 3">
    <name type="scientific">Favolaschia claudopus</name>
    <dbReference type="NCBI Taxonomy" id="2862362"/>
    <lineage>
        <taxon>Eukaryota</taxon>
        <taxon>Fungi</taxon>
        <taxon>Dikarya</taxon>
        <taxon>Basidiomycota</taxon>
        <taxon>Agaricomycotina</taxon>
        <taxon>Agaricomycetes</taxon>
        <taxon>Agaricomycetidae</taxon>
        <taxon>Agaricales</taxon>
        <taxon>Marasmiineae</taxon>
        <taxon>Mycenaceae</taxon>
        <taxon>Favolaschia</taxon>
    </lineage>
</organism>